<comment type="caution">
    <text evidence="1">The sequence shown here is derived from an EMBL/GenBank/DDBJ whole genome shotgun (WGS) entry which is preliminary data.</text>
</comment>
<dbReference type="EMBL" id="LDSL01000169">
    <property type="protein sequence ID" value="KTT14811.1"/>
    <property type="molecule type" value="Genomic_DNA"/>
</dbReference>
<evidence type="ECO:0000313" key="2">
    <source>
        <dbReference type="Proteomes" id="UP000072741"/>
    </source>
</evidence>
<name>A0A147GMQ8_9BURK</name>
<dbReference type="OrthoDB" id="9151999at2"/>
<sequence length="208" mass="21979">MTPRLGPGSVVAVWSADALARRLLAEALAQRFVQRGRPAVVMPDASAAAAVKPADLRPAAHALRQHIDDARRQALVVVDGSPLSTLAAGGLAPDDWPQPLVDAERAHAFTLLIAPADATPAAAARDTALRRAFAAAALPCAVIHGRDGTQRLARAWMALQSGLDGQEDAPPPARRLRPPTWNCERCSDPECEHRLFTDLIAGRPRAGG</sequence>
<proteinExistence type="predicted"/>
<evidence type="ECO:0000313" key="1">
    <source>
        <dbReference type="EMBL" id="KTT14811.1"/>
    </source>
</evidence>
<dbReference type="RefSeq" id="WP_058644121.1">
    <property type="nucleotide sequence ID" value="NZ_LDSL01000169.1"/>
</dbReference>
<dbReference type="Proteomes" id="UP000072741">
    <property type="component" value="Unassembled WGS sequence"/>
</dbReference>
<reference evidence="1 2" key="1">
    <citation type="journal article" date="2016" name="Front. Microbiol.">
        <title>Genomic Resource of Rice Seed Associated Bacteria.</title>
        <authorList>
            <person name="Midha S."/>
            <person name="Bansal K."/>
            <person name="Sharma S."/>
            <person name="Kumar N."/>
            <person name="Patil P.P."/>
            <person name="Chaudhry V."/>
            <person name="Patil P.B."/>
        </authorList>
    </citation>
    <scope>NUCLEOTIDE SEQUENCE [LARGE SCALE GENOMIC DNA]</scope>
    <source>
        <strain evidence="1 2">NS331</strain>
    </source>
</reference>
<organism evidence="1 2">
    <name type="scientific">Pseudacidovorax intermedius</name>
    <dbReference type="NCBI Taxonomy" id="433924"/>
    <lineage>
        <taxon>Bacteria</taxon>
        <taxon>Pseudomonadati</taxon>
        <taxon>Pseudomonadota</taxon>
        <taxon>Betaproteobacteria</taxon>
        <taxon>Burkholderiales</taxon>
        <taxon>Comamonadaceae</taxon>
        <taxon>Pseudacidovorax</taxon>
    </lineage>
</organism>
<gene>
    <name evidence="1" type="ORF">NS331_22290</name>
</gene>
<keyword evidence="2" id="KW-1185">Reference proteome</keyword>
<accession>A0A147GMQ8</accession>
<protein>
    <submittedName>
        <fullName evidence="1">Uncharacterized protein</fullName>
    </submittedName>
</protein>
<dbReference type="AlphaFoldDB" id="A0A147GMQ8"/>